<sequence>MTELMLSLPSSAARQSLAQRLGLPYADTMQDWEWEVASPDRFEDFLRAYRTADLSDDERVSLMEMLIQCVEDMQASPTAWGAIEPLLRAHPDLHGASVLYWAMPQEQEEDNLMRVSRPMRKLLRAIARETAR</sequence>
<protein>
    <recommendedName>
        <fullName evidence="3">CdiI immunity protein domain-containing protein</fullName>
    </recommendedName>
</protein>
<proteinExistence type="predicted"/>
<evidence type="ECO:0000313" key="1">
    <source>
        <dbReference type="EMBL" id="MDR7271241.1"/>
    </source>
</evidence>
<name>A0ABU1YTE3_ROSSA</name>
<comment type="caution">
    <text evidence="1">The sequence shown here is derived from an EMBL/GenBank/DDBJ whole genome shotgun (WGS) entry which is preliminary data.</text>
</comment>
<evidence type="ECO:0008006" key="3">
    <source>
        <dbReference type="Google" id="ProtNLM"/>
    </source>
</evidence>
<keyword evidence="2" id="KW-1185">Reference proteome</keyword>
<reference evidence="1 2" key="1">
    <citation type="submission" date="2023-07" db="EMBL/GenBank/DDBJ databases">
        <title>Sorghum-associated microbial communities from plants grown in Nebraska, USA.</title>
        <authorList>
            <person name="Schachtman D."/>
        </authorList>
    </citation>
    <scope>NUCLEOTIDE SEQUENCE [LARGE SCALE GENOMIC DNA]</scope>
    <source>
        <strain evidence="1 2">BE314</strain>
    </source>
</reference>
<dbReference type="EMBL" id="JAVDXU010000003">
    <property type="protein sequence ID" value="MDR7271241.1"/>
    <property type="molecule type" value="Genomic_DNA"/>
</dbReference>
<gene>
    <name evidence="1" type="ORF">J2X20_003909</name>
</gene>
<accession>A0ABU1YTE3</accession>
<evidence type="ECO:0000313" key="2">
    <source>
        <dbReference type="Proteomes" id="UP001180453"/>
    </source>
</evidence>
<dbReference type="Proteomes" id="UP001180453">
    <property type="component" value="Unassembled WGS sequence"/>
</dbReference>
<dbReference type="RefSeq" id="WP_310268120.1">
    <property type="nucleotide sequence ID" value="NZ_JAVDXU010000003.1"/>
</dbReference>
<organism evidence="1 2">
    <name type="scientific">Roseateles saccharophilus</name>
    <name type="common">Pseudomonas saccharophila</name>
    <dbReference type="NCBI Taxonomy" id="304"/>
    <lineage>
        <taxon>Bacteria</taxon>
        <taxon>Pseudomonadati</taxon>
        <taxon>Pseudomonadota</taxon>
        <taxon>Betaproteobacteria</taxon>
        <taxon>Burkholderiales</taxon>
        <taxon>Sphaerotilaceae</taxon>
        <taxon>Roseateles</taxon>
    </lineage>
</organism>